<organism evidence="7 8">
    <name type="scientific">Menidia menidia</name>
    <name type="common">Atlantic silverside</name>
    <dbReference type="NCBI Taxonomy" id="238744"/>
    <lineage>
        <taxon>Eukaryota</taxon>
        <taxon>Metazoa</taxon>
        <taxon>Chordata</taxon>
        <taxon>Craniata</taxon>
        <taxon>Vertebrata</taxon>
        <taxon>Euteleostomi</taxon>
        <taxon>Actinopterygii</taxon>
        <taxon>Neopterygii</taxon>
        <taxon>Teleostei</taxon>
        <taxon>Neoteleostei</taxon>
        <taxon>Acanthomorphata</taxon>
        <taxon>Ovalentaria</taxon>
        <taxon>Atherinomorphae</taxon>
        <taxon>Atheriniformes</taxon>
        <taxon>Atherinopsidae</taxon>
        <taxon>Menidiinae</taxon>
        <taxon>Menidia</taxon>
    </lineage>
</organism>
<comment type="subcellular location">
    <subcellularLocation>
        <location evidence="1">Secreted</location>
    </subcellularLocation>
</comment>
<evidence type="ECO:0000256" key="3">
    <source>
        <dbReference type="ARBA" id="ARBA00022729"/>
    </source>
</evidence>
<dbReference type="InterPro" id="IPR011390">
    <property type="entry name" value="IGFBP_rP_mac25"/>
</dbReference>
<dbReference type="PROSITE" id="PS51323">
    <property type="entry name" value="IGFBP_N_2"/>
    <property type="match status" value="1"/>
</dbReference>
<reference evidence="7" key="1">
    <citation type="submission" date="2021-05" db="EMBL/GenBank/DDBJ databases">
        <authorList>
            <person name="Tigano A."/>
        </authorList>
    </citation>
    <scope>NUCLEOTIDE SEQUENCE</scope>
</reference>
<evidence type="ECO:0000256" key="1">
    <source>
        <dbReference type="ARBA" id="ARBA00004613"/>
    </source>
</evidence>
<accession>A0A8S4BFS7</accession>
<feature type="signal peptide" evidence="5">
    <location>
        <begin position="1"/>
        <end position="20"/>
    </location>
</feature>
<dbReference type="InterPro" id="IPR000867">
    <property type="entry name" value="IGFBP-like"/>
</dbReference>
<dbReference type="InterPro" id="IPR009030">
    <property type="entry name" value="Growth_fac_rcpt_cys_sf"/>
</dbReference>
<evidence type="ECO:0000256" key="5">
    <source>
        <dbReference type="SAM" id="SignalP"/>
    </source>
</evidence>
<dbReference type="OrthoDB" id="5976811at2759"/>
<evidence type="ECO:0000313" key="8">
    <source>
        <dbReference type="Proteomes" id="UP000677803"/>
    </source>
</evidence>
<dbReference type="GO" id="GO:0009966">
    <property type="term" value="P:regulation of signal transduction"/>
    <property type="evidence" value="ECO:0007669"/>
    <property type="project" value="TreeGrafter"/>
</dbReference>
<dbReference type="SMART" id="SM00121">
    <property type="entry name" value="IB"/>
    <property type="match status" value="1"/>
</dbReference>
<dbReference type="SUPFAM" id="SSF57184">
    <property type="entry name" value="Growth factor receptor domain"/>
    <property type="match status" value="1"/>
</dbReference>
<sequence length="268" mass="27917">MGRRWTWMLVFLCASSGALGSGEAGAGAGGPLQALHCPPCERVHCPWRRALRLQCKGGVSTGVCGCCPACARTEGEACGGAWDYLGKCDGGLLCVHEEAGAERGGVCRAGGGPRVTVSGPLLGGGGGNLTAKPKQSKHPRAPFILLSNCGGKRAMVERPEPEGCSPECTQEYCQDHPVAICSARSVSVENRACRGSCLHTSCSSCLTLRRPSCPHACGPSDSDCLQRFGRCVHSHLRAPPHPVCHSALQRSSEGHFVCLLPACPDQSG</sequence>
<evidence type="ECO:0000259" key="6">
    <source>
        <dbReference type="PROSITE" id="PS51323"/>
    </source>
</evidence>
<dbReference type="Gene3D" id="4.10.40.20">
    <property type="match status" value="1"/>
</dbReference>
<dbReference type="GO" id="GO:0001558">
    <property type="term" value="P:regulation of cell growth"/>
    <property type="evidence" value="ECO:0007669"/>
    <property type="project" value="InterPro"/>
</dbReference>
<keyword evidence="2" id="KW-0964">Secreted</keyword>
<dbReference type="PANTHER" id="PTHR14186">
    <property type="entry name" value="INSULIN-LIKE GROWTH FACTOR BINDING PROTEIN-RELATED"/>
    <property type="match status" value="1"/>
</dbReference>
<name>A0A8S4BFS7_9TELE</name>
<dbReference type="Pfam" id="PF00219">
    <property type="entry name" value="IGFBP"/>
    <property type="match status" value="1"/>
</dbReference>
<keyword evidence="8" id="KW-1185">Reference proteome</keyword>
<dbReference type="GO" id="GO:0005520">
    <property type="term" value="F:insulin-like growth factor binding"/>
    <property type="evidence" value="ECO:0007669"/>
    <property type="project" value="InterPro"/>
</dbReference>
<dbReference type="Proteomes" id="UP000677803">
    <property type="component" value="Unassembled WGS sequence"/>
</dbReference>
<feature type="chain" id="PRO_5035795891" evidence="5">
    <location>
        <begin position="21"/>
        <end position="268"/>
    </location>
</feature>
<evidence type="ECO:0000256" key="4">
    <source>
        <dbReference type="ARBA" id="ARBA00023157"/>
    </source>
</evidence>
<dbReference type="AlphaFoldDB" id="A0A8S4BFS7"/>
<gene>
    <name evidence="7" type="ORF">MMEN_LOCUS14745</name>
</gene>
<protein>
    <submittedName>
        <fullName evidence="7">(Atlantic silverside) hypothetical protein</fullName>
    </submittedName>
</protein>
<dbReference type="PANTHER" id="PTHR14186:SF20">
    <property type="entry name" value="CYSTEINE-RICH MOTOR NEURON 1 PROTEIN-LIKE"/>
    <property type="match status" value="1"/>
</dbReference>
<proteinExistence type="predicted"/>
<feature type="domain" description="IGFBP N-terminal" evidence="6">
    <location>
        <begin position="33"/>
        <end position="110"/>
    </location>
</feature>
<keyword evidence="3 5" id="KW-0732">Signal</keyword>
<evidence type="ECO:0000256" key="2">
    <source>
        <dbReference type="ARBA" id="ARBA00022525"/>
    </source>
</evidence>
<keyword evidence="4" id="KW-1015">Disulfide bond</keyword>
<dbReference type="GO" id="GO:0005576">
    <property type="term" value="C:extracellular region"/>
    <property type="evidence" value="ECO:0007669"/>
    <property type="project" value="UniProtKB-SubCell"/>
</dbReference>
<comment type="caution">
    <text evidence="7">The sequence shown here is derived from an EMBL/GenBank/DDBJ whole genome shotgun (WGS) entry which is preliminary data.</text>
</comment>
<dbReference type="EMBL" id="CAJRST010022223">
    <property type="protein sequence ID" value="CAG5957855.1"/>
    <property type="molecule type" value="Genomic_DNA"/>
</dbReference>
<evidence type="ECO:0000313" key="7">
    <source>
        <dbReference type="EMBL" id="CAG5957855.1"/>
    </source>
</evidence>